<comment type="caution">
    <text evidence="1">The sequence shown here is derived from an EMBL/GenBank/DDBJ whole genome shotgun (WGS) entry which is preliminary data.</text>
</comment>
<name>A0ACB7YYM7_9ERIC</name>
<protein>
    <submittedName>
        <fullName evidence="1">Uncharacterized protein</fullName>
    </submittedName>
</protein>
<dbReference type="Proteomes" id="UP000828048">
    <property type="component" value="Chromosome 3"/>
</dbReference>
<evidence type="ECO:0000313" key="1">
    <source>
        <dbReference type="EMBL" id="KAH7858612.1"/>
    </source>
</evidence>
<dbReference type="EMBL" id="CM037153">
    <property type="protein sequence ID" value="KAH7858612.1"/>
    <property type="molecule type" value="Genomic_DNA"/>
</dbReference>
<keyword evidence="2" id="KW-1185">Reference proteome</keyword>
<gene>
    <name evidence="1" type="ORF">Vadar_025871</name>
</gene>
<sequence length="718" mass="82142">MFHWIRQWWDTWNLRAVILFSLFLQTFLFFSAPLRKRTANSLVTIPIWLAYNLADVTAIFGVGLISKPCGNTLGAYANPELMTFWAPFLLLHLGGPDTITAFALQDNELWLRHLLQLVVQLATSAYVFILTLSSNNQLWLPTLLMFISALIKSTERTHSLYLASWRRFRDSMIRKPDPGPNYHNIKDEYSNQESGLPSRLEIVEAPNPEPSAGDNNELLPDVTAGPNPYLLEAVYHHFETVKGLIADLKISSSERDKSRSFFLKLTPKQAFLCVETELNFLYDILFTKTALLSAYHKFTPIRITSSVSCFAAFLLFHLMDPKHKFLHHNIDVEITYALLLGTIIHDVIAFFVIRTSDWGLVHWSQIEVKNIMEGLDSIPSVDQTTITWFFFAFLPRVILAIFAFILWGICFMIGYTVKVVLFMLIIPIMNRRWSGCIAQYNMIFYCLHPRSKKWDMLIGNLGLTNILDGRKYVKTKQFNEVLRDFIFDELKIKSMEANAIETAKEFCSAKGDWVLGREGGCDNLLPYTLHADYDKILLLWHIATELCYNTEDNNSENDKFREISKVLSDYMSYLLIMEPSMMSAVAGTAQIRFRDTCAEAKLFFQDTGVLDKEEDMIQACNSILDVHTVVNPSTVKGDKSKTVLFDACILAKELKKLDNNKWKILSKVWVELLSYAACHSNANSHGTHLSKGGQLISLVWLLMVHLGLGDRFEVSERH</sequence>
<evidence type="ECO:0000313" key="2">
    <source>
        <dbReference type="Proteomes" id="UP000828048"/>
    </source>
</evidence>
<proteinExistence type="predicted"/>
<organism evidence="1 2">
    <name type="scientific">Vaccinium darrowii</name>
    <dbReference type="NCBI Taxonomy" id="229202"/>
    <lineage>
        <taxon>Eukaryota</taxon>
        <taxon>Viridiplantae</taxon>
        <taxon>Streptophyta</taxon>
        <taxon>Embryophyta</taxon>
        <taxon>Tracheophyta</taxon>
        <taxon>Spermatophyta</taxon>
        <taxon>Magnoliopsida</taxon>
        <taxon>eudicotyledons</taxon>
        <taxon>Gunneridae</taxon>
        <taxon>Pentapetalae</taxon>
        <taxon>asterids</taxon>
        <taxon>Ericales</taxon>
        <taxon>Ericaceae</taxon>
        <taxon>Vaccinioideae</taxon>
        <taxon>Vaccinieae</taxon>
        <taxon>Vaccinium</taxon>
    </lineage>
</organism>
<accession>A0ACB7YYM7</accession>
<reference evidence="1 2" key="1">
    <citation type="journal article" date="2021" name="Hortic Res">
        <title>High-quality reference genome and annotation aids understanding of berry development for evergreen blueberry (Vaccinium darrowii).</title>
        <authorList>
            <person name="Yu J."/>
            <person name="Hulse-Kemp A.M."/>
            <person name="Babiker E."/>
            <person name="Staton M."/>
        </authorList>
    </citation>
    <scope>NUCLEOTIDE SEQUENCE [LARGE SCALE GENOMIC DNA]</scope>
    <source>
        <strain evidence="2">cv. NJ 8807/NJ 8810</strain>
        <tissue evidence="1">Young leaf</tissue>
    </source>
</reference>